<sequence>MQNPYKVQPLVKVMAAIWILCFASLAFIALIEQEITLGGSRSGGTSHSEGLEAVITGFVLIGLALLGFSPLIEYNRWKHQLRILAVVIWLSFCIGYLNFFYF</sequence>
<keyword evidence="3" id="KW-1185">Reference proteome</keyword>
<proteinExistence type="predicted"/>
<comment type="caution">
    <text evidence="2">The sequence shown here is derived from an EMBL/GenBank/DDBJ whole genome shotgun (WGS) entry which is preliminary data.</text>
</comment>
<evidence type="ECO:0000313" key="2">
    <source>
        <dbReference type="EMBL" id="MDQ9170448.1"/>
    </source>
</evidence>
<dbReference type="EMBL" id="JAUYVH010000003">
    <property type="protein sequence ID" value="MDQ9170448.1"/>
    <property type="molecule type" value="Genomic_DNA"/>
</dbReference>
<keyword evidence="1" id="KW-0812">Transmembrane</keyword>
<feature type="transmembrane region" description="Helical" evidence="1">
    <location>
        <begin position="83"/>
        <end position="101"/>
    </location>
</feature>
<organism evidence="2 3">
    <name type="scientific">Keguizhuia sedimenti</name>
    <dbReference type="NCBI Taxonomy" id="3064264"/>
    <lineage>
        <taxon>Bacteria</taxon>
        <taxon>Pseudomonadati</taxon>
        <taxon>Pseudomonadota</taxon>
        <taxon>Betaproteobacteria</taxon>
        <taxon>Burkholderiales</taxon>
        <taxon>Oxalobacteraceae</taxon>
        <taxon>Keguizhuia</taxon>
    </lineage>
</organism>
<evidence type="ECO:0008006" key="4">
    <source>
        <dbReference type="Google" id="ProtNLM"/>
    </source>
</evidence>
<name>A0ABU1BN55_9BURK</name>
<gene>
    <name evidence="2" type="ORF">Q8A64_08490</name>
</gene>
<protein>
    <recommendedName>
        <fullName evidence="4">DUF2645 family protein</fullName>
    </recommendedName>
</protein>
<evidence type="ECO:0000256" key="1">
    <source>
        <dbReference type="SAM" id="Phobius"/>
    </source>
</evidence>
<reference evidence="2 3" key="1">
    <citation type="submission" date="2023-08" db="EMBL/GenBank/DDBJ databases">
        <title>Oxalobacteraceae gen .nov., isolated from river sludge outside the plant.</title>
        <authorList>
            <person name="Zhao S.Y."/>
        </authorList>
    </citation>
    <scope>NUCLEOTIDE SEQUENCE [LARGE SCALE GENOMIC DNA]</scope>
    <source>
        <strain evidence="2 3">R-40</strain>
    </source>
</reference>
<accession>A0ABU1BN55</accession>
<keyword evidence="1" id="KW-1133">Transmembrane helix</keyword>
<dbReference type="RefSeq" id="WP_338436369.1">
    <property type="nucleotide sequence ID" value="NZ_JAUYVH010000003.1"/>
</dbReference>
<feature type="transmembrane region" description="Helical" evidence="1">
    <location>
        <begin position="12"/>
        <end position="31"/>
    </location>
</feature>
<evidence type="ECO:0000313" key="3">
    <source>
        <dbReference type="Proteomes" id="UP001225596"/>
    </source>
</evidence>
<keyword evidence="1" id="KW-0472">Membrane</keyword>
<feature type="transmembrane region" description="Helical" evidence="1">
    <location>
        <begin position="51"/>
        <end position="71"/>
    </location>
</feature>
<dbReference type="Proteomes" id="UP001225596">
    <property type="component" value="Unassembled WGS sequence"/>
</dbReference>